<organism evidence="2 3">
    <name type="scientific">Funneliformis geosporum</name>
    <dbReference type="NCBI Taxonomy" id="1117311"/>
    <lineage>
        <taxon>Eukaryota</taxon>
        <taxon>Fungi</taxon>
        <taxon>Fungi incertae sedis</taxon>
        <taxon>Mucoromycota</taxon>
        <taxon>Glomeromycotina</taxon>
        <taxon>Glomeromycetes</taxon>
        <taxon>Glomerales</taxon>
        <taxon>Glomeraceae</taxon>
        <taxon>Funneliformis</taxon>
    </lineage>
</organism>
<dbReference type="GO" id="GO:0005524">
    <property type="term" value="F:ATP binding"/>
    <property type="evidence" value="ECO:0007669"/>
    <property type="project" value="InterPro"/>
</dbReference>
<dbReference type="GO" id="GO:0004672">
    <property type="term" value="F:protein kinase activity"/>
    <property type="evidence" value="ECO:0007669"/>
    <property type="project" value="InterPro"/>
</dbReference>
<dbReference type="Gene3D" id="1.10.510.10">
    <property type="entry name" value="Transferase(Phosphotransferase) domain 1"/>
    <property type="match status" value="1"/>
</dbReference>
<dbReference type="InterPro" id="IPR000719">
    <property type="entry name" value="Prot_kinase_dom"/>
</dbReference>
<name>A0A9W4STV5_9GLOM</name>
<evidence type="ECO:0000259" key="1">
    <source>
        <dbReference type="PROSITE" id="PS50011"/>
    </source>
</evidence>
<dbReference type="SUPFAM" id="SSF56112">
    <property type="entry name" value="Protein kinase-like (PK-like)"/>
    <property type="match status" value="1"/>
</dbReference>
<evidence type="ECO:0000313" key="3">
    <source>
        <dbReference type="Proteomes" id="UP001153678"/>
    </source>
</evidence>
<dbReference type="InterPro" id="IPR050167">
    <property type="entry name" value="Ser_Thr_protein_kinase"/>
</dbReference>
<comment type="caution">
    <text evidence="2">The sequence shown here is derived from an EMBL/GenBank/DDBJ whole genome shotgun (WGS) entry which is preliminary data.</text>
</comment>
<dbReference type="OrthoDB" id="848244at2759"/>
<dbReference type="AlphaFoldDB" id="A0A9W4STV5"/>
<dbReference type="SMART" id="SM00220">
    <property type="entry name" value="S_TKc"/>
    <property type="match status" value="1"/>
</dbReference>
<dbReference type="Proteomes" id="UP001153678">
    <property type="component" value="Unassembled WGS sequence"/>
</dbReference>
<dbReference type="Pfam" id="PF00069">
    <property type="entry name" value="Pkinase"/>
    <property type="match status" value="1"/>
</dbReference>
<dbReference type="PROSITE" id="PS50011">
    <property type="entry name" value="PROTEIN_KINASE_DOM"/>
    <property type="match status" value="1"/>
</dbReference>
<protein>
    <submittedName>
        <fullName evidence="2">8108_t:CDS:1</fullName>
    </submittedName>
</protein>
<gene>
    <name evidence="2" type="ORF">FWILDA_LOCUS9542</name>
</gene>
<accession>A0A9W4STV5</accession>
<feature type="domain" description="Protein kinase" evidence="1">
    <location>
        <begin position="1"/>
        <end position="179"/>
    </location>
</feature>
<dbReference type="GO" id="GO:0007165">
    <property type="term" value="P:signal transduction"/>
    <property type="evidence" value="ECO:0007669"/>
    <property type="project" value="TreeGrafter"/>
</dbReference>
<dbReference type="InterPro" id="IPR011009">
    <property type="entry name" value="Kinase-like_dom_sf"/>
</dbReference>
<reference evidence="2" key="1">
    <citation type="submission" date="2022-08" db="EMBL/GenBank/DDBJ databases">
        <authorList>
            <person name="Kallberg Y."/>
            <person name="Tangrot J."/>
            <person name="Rosling A."/>
        </authorList>
    </citation>
    <scope>NUCLEOTIDE SEQUENCE</scope>
    <source>
        <strain evidence="2">Wild A</strain>
    </source>
</reference>
<sequence>MLGNEPDKRPIMNKVIDKLNSIIAKTNTKEFDQTNQLETKLLSSEHLNSINAASGYCHKDFHSGNILQLESSSFVSDFGFTGLADKTKSDDQIYGVLPYIAPEILNGESYTLASDIYSFGIIMAELSTGNPPFYNRKHNISLALNICNGLRPEFGKETPEFYKELAYRCMNSNPNQRPT</sequence>
<proteinExistence type="predicted"/>
<evidence type="ECO:0000313" key="2">
    <source>
        <dbReference type="EMBL" id="CAI2180358.1"/>
    </source>
</evidence>
<keyword evidence="3" id="KW-1185">Reference proteome</keyword>
<dbReference type="PANTHER" id="PTHR23257">
    <property type="entry name" value="SERINE-THREONINE PROTEIN KINASE"/>
    <property type="match status" value="1"/>
</dbReference>
<dbReference type="EMBL" id="CAMKVN010002273">
    <property type="protein sequence ID" value="CAI2180358.1"/>
    <property type="molecule type" value="Genomic_DNA"/>
</dbReference>
<dbReference type="GO" id="GO:0005737">
    <property type="term" value="C:cytoplasm"/>
    <property type="evidence" value="ECO:0007669"/>
    <property type="project" value="TreeGrafter"/>
</dbReference>